<evidence type="ECO:0000256" key="1">
    <source>
        <dbReference type="ARBA" id="ARBA00009013"/>
    </source>
</evidence>
<reference evidence="5" key="1">
    <citation type="journal article" date="2019" name="Int. J. Syst. Evol. Microbiol.">
        <title>The Global Catalogue of Microorganisms (GCM) 10K type strain sequencing project: providing services to taxonomists for standard genome sequencing and annotation.</title>
        <authorList>
            <consortium name="The Broad Institute Genomics Platform"/>
            <consortium name="The Broad Institute Genome Sequencing Center for Infectious Disease"/>
            <person name="Wu L."/>
            <person name="Ma J."/>
        </authorList>
    </citation>
    <scope>NUCLEOTIDE SEQUENCE [LARGE SCALE GENOMIC DNA]</scope>
    <source>
        <strain evidence="5">CGMCC 4.7319</strain>
    </source>
</reference>
<dbReference type="PANTHER" id="PTHR33495:SF2">
    <property type="entry name" value="ANTI-SIGMA FACTOR ANTAGONIST TM_1081-RELATED"/>
    <property type="match status" value="1"/>
</dbReference>
<dbReference type="RefSeq" id="WP_229694288.1">
    <property type="nucleotide sequence ID" value="NZ_BMNC01000029.1"/>
</dbReference>
<comment type="caution">
    <text evidence="4">The sequence shown here is derived from an EMBL/GenBank/DDBJ whole genome shotgun (WGS) entry which is preliminary data.</text>
</comment>
<dbReference type="Proteomes" id="UP000597656">
    <property type="component" value="Unassembled WGS sequence"/>
</dbReference>
<dbReference type="InterPro" id="IPR002645">
    <property type="entry name" value="STAS_dom"/>
</dbReference>
<dbReference type="NCBIfam" id="TIGR00377">
    <property type="entry name" value="ant_ant_sig"/>
    <property type="match status" value="1"/>
</dbReference>
<organism evidence="4 5">
    <name type="scientific">Lentzea pudingi</name>
    <dbReference type="NCBI Taxonomy" id="1789439"/>
    <lineage>
        <taxon>Bacteria</taxon>
        <taxon>Bacillati</taxon>
        <taxon>Actinomycetota</taxon>
        <taxon>Actinomycetes</taxon>
        <taxon>Pseudonocardiales</taxon>
        <taxon>Pseudonocardiaceae</taxon>
        <taxon>Lentzea</taxon>
    </lineage>
</organism>
<dbReference type="Pfam" id="PF13466">
    <property type="entry name" value="STAS_2"/>
    <property type="match status" value="1"/>
</dbReference>
<dbReference type="Gene3D" id="3.30.750.24">
    <property type="entry name" value="STAS domain"/>
    <property type="match status" value="1"/>
</dbReference>
<dbReference type="SUPFAM" id="SSF52091">
    <property type="entry name" value="SpoIIaa-like"/>
    <property type="match status" value="1"/>
</dbReference>
<evidence type="ECO:0000259" key="3">
    <source>
        <dbReference type="PROSITE" id="PS50801"/>
    </source>
</evidence>
<protein>
    <recommendedName>
        <fullName evidence="2">Anti-sigma factor antagonist</fullName>
    </recommendedName>
</protein>
<dbReference type="PROSITE" id="PS50801">
    <property type="entry name" value="STAS"/>
    <property type="match status" value="1"/>
</dbReference>
<dbReference type="InterPro" id="IPR036513">
    <property type="entry name" value="STAS_dom_sf"/>
</dbReference>
<dbReference type="CDD" id="cd07043">
    <property type="entry name" value="STAS_anti-anti-sigma_factors"/>
    <property type="match status" value="1"/>
</dbReference>
<dbReference type="InterPro" id="IPR058548">
    <property type="entry name" value="MlaB-like_STAS"/>
</dbReference>
<feature type="domain" description="STAS" evidence="3">
    <location>
        <begin position="5"/>
        <end position="114"/>
    </location>
</feature>
<evidence type="ECO:0000313" key="4">
    <source>
        <dbReference type="EMBL" id="GGN28856.1"/>
    </source>
</evidence>
<dbReference type="EMBL" id="BMNC01000029">
    <property type="protein sequence ID" value="GGN28856.1"/>
    <property type="molecule type" value="Genomic_DNA"/>
</dbReference>
<keyword evidence="5" id="KW-1185">Reference proteome</keyword>
<accession>A0ABQ2IVY8</accession>
<gene>
    <name evidence="4" type="primary">rsbV</name>
    <name evidence="4" type="ORF">GCM10011609_85410</name>
</gene>
<dbReference type="InterPro" id="IPR003658">
    <property type="entry name" value="Anti-sigma_ant"/>
</dbReference>
<comment type="similarity">
    <text evidence="1 2">Belongs to the anti-sigma-factor antagonist family.</text>
</comment>
<evidence type="ECO:0000313" key="5">
    <source>
        <dbReference type="Proteomes" id="UP000597656"/>
    </source>
</evidence>
<name>A0ABQ2IVY8_9PSEU</name>
<proteinExistence type="inferred from homology"/>
<dbReference type="PANTHER" id="PTHR33495">
    <property type="entry name" value="ANTI-SIGMA FACTOR ANTAGONIST TM_1081-RELATED-RELATED"/>
    <property type="match status" value="1"/>
</dbReference>
<sequence>MSTAFSTTTRSTPSGPVLSFIGELDSSAAPAAHDAIKQLPLGTGDQLVIDLTDLTFCDSSGIAALIAARDFAGKAGGMIALAAVPRHLSRVFGLLGLTGLFAIHATAAHAQRARIESTTER</sequence>
<evidence type="ECO:0000256" key="2">
    <source>
        <dbReference type="RuleBase" id="RU003749"/>
    </source>
</evidence>